<protein>
    <submittedName>
        <fullName evidence="5">Substrate-binding periplasmic protein</fullName>
    </submittedName>
</protein>
<comment type="caution">
    <text evidence="5">The sequence shown here is derived from an EMBL/GenBank/DDBJ whole genome shotgun (WGS) entry which is preliminary data.</text>
</comment>
<keyword evidence="6" id="KW-1185">Reference proteome</keyword>
<keyword evidence="2 3" id="KW-0732">Signal</keyword>
<accession>A0ABV5ZAL9</accession>
<dbReference type="PANTHER" id="PTHR35936:SF35">
    <property type="entry name" value="L-CYSTINE-BINDING PROTEIN TCYJ"/>
    <property type="match status" value="1"/>
</dbReference>
<dbReference type="Pfam" id="PF00497">
    <property type="entry name" value="SBP_bac_3"/>
    <property type="match status" value="1"/>
</dbReference>
<dbReference type="Gene3D" id="3.40.190.10">
    <property type="entry name" value="Periplasmic binding protein-like II"/>
    <property type="match status" value="2"/>
</dbReference>
<organism evidence="5 6">
    <name type="scientific">Balneatrix alpica</name>
    <dbReference type="NCBI Taxonomy" id="75684"/>
    <lineage>
        <taxon>Bacteria</taxon>
        <taxon>Pseudomonadati</taxon>
        <taxon>Pseudomonadota</taxon>
        <taxon>Gammaproteobacteria</taxon>
        <taxon>Oceanospirillales</taxon>
        <taxon>Balneatrichaceae</taxon>
        <taxon>Balneatrix</taxon>
    </lineage>
</organism>
<reference evidence="5 6" key="1">
    <citation type="submission" date="2024-09" db="EMBL/GenBank/DDBJ databases">
        <authorList>
            <person name="Sun Q."/>
            <person name="Mori K."/>
        </authorList>
    </citation>
    <scope>NUCLEOTIDE SEQUENCE [LARGE SCALE GENOMIC DNA]</scope>
    <source>
        <strain evidence="5 6">ATCC 51285</strain>
    </source>
</reference>
<sequence>MGRCCPWLLCCLALSPPALAGPDNLKQTVNICDDAAEWPPYVYYQRTLGVKHTNQITGATTELLKQIFTNLGLNYRLQLLPWKRCLYEVEHFDRNGNFEVVSNASTNQKRLSYSYASLPLYRVHQGAFYSTRRFPQPPDIKQPSDFNTYRLCGIHGYNYDMFYQTGIKPEWDYSPGSNHQALLMLSARHCDFFMGTLEPVLGGEPAGLYQISEDIRYLAVEGMPVTDFHLLVSKASPRGEWLIEQINQQLQRLQRSGLVDAIYHRYLPLHGSGLHPHPPGSAIVSKRLSLPP</sequence>
<dbReference type="EMBL" id="JBHLZN010000002">
    <property type="protein sequence ID" value="MFB9886316.1"/>
    <property type="molecule type" value="Genomic_DNA"/>
</dbReference>
<dbReference type="SUPFAM" id="SSF53850">
    <property type="entry name" value="Periplasmic binding protein-like II"/>
    <property type="match status" value="1"/>
</dbReference>
<dbReference type="InterPro" id="IPR001638">
    <property type="entry name" value="Solute-binding_3/MltF_N"/>
</dbReference>
<evidence type="ECO:0000313" key="5">
    <source>
        <dbReference type="EMBL" id="MFB9886316.1"/>
    </source>
</evidence>
<proteinExistence type="inferred from homology"/>
<name>A0ABV5ZAL9_9GAMM</name>
<evidence type="ECO:0000256" key="3">
    <source>
        <dbReference type="SAM" id="SignalP"/>
    </source>
</evidence>
<feature type="chain" id="PRO_5047341344" evidence="3">
    <location>
        <begin position="21"/>
        <end position="292"/>
    </location>
</feature>
<evidence type="ECO:0000256" key="2">
    <source>
        <dbReference type="ARBA" id="ARBA00022729"/>
    </source>
</evidence>
<dbReference type="Proteomes" id="UP001589628">
    <property type="component" value="Unassembled WGS sequence"/>
</dbReference>
<gene>
    <name evidence="5" type="ORF">ACFFLH_07845</name>
</gene>
<evidence type="ECO:0000259" key="4">
    <source>
        <dbReference type="Pfam" id="PF00497"/>
    </source>
</evidence>
<evidence type="ECO:0000313" key="6">
    <source>
        <dbReference type="Proteomes" id="UP001589628"/>
    </source>
</evidence>
<dbReference type="PANTHER" id="PTHR35936">
    <property type="entry name" value="MEMBRANE-BOUND LYTIC MUREIN TRANSGLYCOSYLASE F"/>
    <property type="match status" value="1"/>
</dbReference>
<dbReference type="RefSeq" id="WP_376836360.1">
    <property type="nucleotide sequence ID" value="NZ_JBHLZN010000002.1"/>
</dbReference>
<feature type="domain" description="Solute-binding protein family 3/N-terminal" evidence="4">
    <location>
        <begin position="37"/>
        <end position="267"/>
    </location>
</feature>
<comment type="similarity">
    <text evidence="1">Belongs to the bacterial solute-binding protein 3 family.</text>
</comment>
<feature type="signal peptide" evidence="3">
    <location>
        <begin position="1"/>
        <end position="20"/>
    </location>
</feature>
<evidence type="ECO:0000256" key="1">
    <source>
        <dbReference type="ARBA" id="ARBA00010333"/>
    </source>
</evidence>